<dbReference type="GO" id="GO:0005886">
    <property type="term" value="C:plasma membrane"/>
    <property type="evidence" value="ECO:0007669"/>
    <property type="project" value="UniProtKB-SubCell"/>
</dbReference>
<dbReference type="SUPFAM" id="SSF82866">
    <property type="entry name" value="Multidrug efflux transporter AcrB transmembrane domain"/>
    <property type="match status" value="2"/>
</dbReference>
<evidence type="ECO:0000313" key="10">
    <source>
        <dbReference type="EMBL" id="CDH43281.1"/>
    </source>
</evidence>
<keyword evidence="3" id="KW-1003">Cell membrane</keyword>
<sequence length="1053" mass="113600">MKTFTDLFIQRPVLAIVVNLVIIIAGIQAIFTLNVRQYPRSDNASVTVTTAYIGASADLVRGFITTPLERAIAAADGIDYLESQSAQGLSTVRARLKLNYDATKALAEIGSKVDQVRGDLPPEAEVPVINIESADSEFASAYLSFSSDILQQNEITDYLVRVVQPRLTAITGVQRAEILGARTFAMRVWLKPDKLAALNISPVQVRQALAANNVLAAVGRTKGSLVQVNLTANTDLRSVDEFKNLVVLEKDGVLVRLRDVAEVVLGAEDYETEVRFSGQTAVFMGIFPLPNANAIDVIRRVRAEMDLIQKELPTGLQARIAYDATNYINNAIAEVVKTLAETLLIVVIIIFLFLGSLRSVLVPVIAIPISLIGGIFLMQLFGFTINLLTLLAIVLSVGLVVDDAIVVVENVERHLREGQTPFDAAILGARELVGPIIAMTLTLVAVYAPIGLQGGLTGSLFREFAFTLAGAVTISGIVALTLSPMMSSKLLTAEDEQHWLPAHINAAFERLKRFYGHLLDGALSARPAVYLVWGALSILVVPMWMFSPEELAPSEDQGVIFGIVDAAANATLDQTSTFAAAANQVFLGVPETEFTFQITFPTSGFGGMVTKPWSERERNVFQILPEIQEKLQRIPGIQMFPVTPPALPGGGQFPVEFIIASTADSREILAIAQQIQLKAISSGLFAFPPLIDVKFDQPQSEVVIDRDKVAALGLNLQQVGSDLAAAMGGNFINRFNIAGRSYKVIPQVERIDRLNPEQLENLYVTGPDGQLVPLGAVATLRQSTQARSLNRFQQLNAVKISGVAIRPLDQALRFLEDEAAKLLPQGYVIDYTGESRQLRLEGGSRFFATMGLAIILIFLVLAAQFNSFRDPLIILLGSVPLALFGALLFTFLKMPSPDTPFPFTEGWTTTLNIYSKVGLVTLIGLIAKNGILIVEFANKLQRDGLGKLAAVHESALIRLRPILMTSAATIAGHLPLTLVTGAGAAARNSIGLVLVGGMAVGTLFTIFVVPALYMLLAKDHAHDRDAEQAAAATHADHREHPPAPLNATLKAGG</sequence>
<keyword evidence="4" id="KW-0997">Cell inner membrane</keyword>
<keyword evidence="7 9" id="KW-0472">Membrane</keyword>
<dbReference type="Gene3D" id="1.20.1640.10">
    <property type="entry name" value="Multidrug efflux transporter AcrB transmembrane domain"/>
    <property type="match status" value="2"/>
</dbReference>
<feature type="transmembrane region" description="Helical" evidence="9">
    <location>
        <begin position="335"/>
        <end position="354"/>
    </location>
</feature>
<feature type="transmembrane region" description="Helical" evidence="9">
    <location>
        <begin position="846"/>
        <end position="865"/>
    </location>
</feature>
<evidence type="ECO:0000256" key="3">
    <source>
        <dbReference type="ARBA" id="ARBA00022475"/>
    </source>
</evidence>
<evidence type="ECO:0000256" key="1">
    <source>
        <dbReference type="ARBA" id="ARBA00004429"/>
    </source>
</evidence>
<evidence type="ECO:0000256" key="5">
    <source>
        <dbReference type="ARBA" id="ARBA00022692"/>
    </source>
</evidence>
<dbReference type="PANTHER" id="PTHR32063">
    <property type="match status" value="1"/>
</dbReference>
<dbReference type="Gene3D" id="3.30.70.1440">
    <property type="entry name" value="Multidrug efflux transporter AcrB pore domain"/>
    <property type="match status" value="1"/>
</dbReference>
<dbReference type="Gene3D" id="3.30.70.1430">
    <property type="entry name" value="Multidrug efflux transporter AcrB pore domain"/>
    <property type="match status" value="2"/>
</dbReference>
<dbReference type="Gene3D" id="3.30.2090.10">
    <property type="entry name" value="Multidrug efflux transporter AcrB TolC docking domain, DN and DC subdomains"/>
    <property type="match status" value="2"/>
</dbReference>
<dbReference type="SUPFAM" id="SSF82714">
    <property type="entry name" value="Multidrug efflux transporter AcrB TolC docking domain, DN and DC subdomains"/>
    <property type="match status" value="2"/>
</dbReference>
<keyword evidence="6 9" id="KW-1133">Transmembrane helix</keyword>
<evidence type="ECO:0000256" key="4">
    <source>
        <dbReference type="ARBA" id="ARBA00022519"/>
    </source>
</evidence>
<proteinExistence type="predicted"/>
<feature type="transmembrane region" description="Helical" evidence="9">
    <location>
        <begin position="913"/>
        <end position="937"/>
    </location>
</feature>
<protein>
    <submittedName>
        <fullName evidence="10">AcrB/AcrD/AcrF family protein</fullName>
    </submittedName>
</protein>
<name>A0A7U7J1V1_9GAMM</name>
<comment type="caution">
    <text evidence="10">The sequence shown here is derived from an EMBL/GenBank/DDBJ whole genome shotgun (WGS) entry which is preliminary data.</text>
</comment>
<comment type="subcellular location">
    <subcellularLocation>
        <location evidence="1">Cell inner membrane</location>
        <topology evidence="1">Multi-pass membrane protein</topology>
    </subcellularLocation>
</comment>
<evidence type="ECO:0000313" key="11">
    <source>
        <dbReference type="Proteomes" id="UP000019184"/>
    </source>
</evidence>
<feature type="transmembrane region" description="Helical" evidence="9">
    <location>
        <begin position="990"/>
        <end position="1016"/>
    </location>
</feature>
<evidence type="ECO:0000256" key="2">
    <source>
        <dbReference type="ARBA" id="ARBA00022448"/>
    </source>
</evidence>
<feature type="transmembrane region" description="Helical" evidence="9">
    <location>
        <begin position="464"/>
        <end position="482"/>
    </location>
</feature>
<feature type="transmembrane region" description="Helical" evidence="9">
    <location>
        <begin position="528"/>
        <end position="546"/>
    </location>
</feature>
<evidence type="ECO:0000256" key="6">
    <source>
        <dbReference type="ARBA" id="ARBA00022989"/>
    </source>
</evidence>
<dbReference type="EMBL" id="CBTK010000018">
    <property type="protein sequence ID" value="CDH43281.1"/>
    <property type="molecule type" value="Genomic_DNA"/>
</dbReference>
<feature type="transmembrane region" description="Helical" evidence="9">
    <location>
        <begin position="872"/>
        <end position="893"/>
    </location>
</feature>
<evidence type="ECO:0000256" key="9">
    <source>
        <dbReference type="SAM" id="Phobius"/>
    </source>
</evidence>
<feature type="transmembrane region" description="Helical" evidence="9">
    <location>
        <begin position="962"/>
        <end position="984"/>
    </location>
</feature>
<dbReference type="AlphaFoldDB" id="A0A7U7J1V1"/>
<gene>
    <name evidence="10" type="ORF">BN874_1140011</name>
</gene>
<dbReference type="Gene3D" id="3.30.70.1320">
    <property type="entry name" value="Multidrug efflux transporter AcrB pore domain like"/>
    <property type="match status" value="1"/>
</dbReference>
<dbReference type="SUPFAM" id="SSF82693">
    <property type="entry name" value="Multidrug efflux transporter AcrB pore domain, PN1, PN2, PC1 and PC2 subdomains"/>
    <property type="match status" value="4"/>
</dbReference>
<dbReference type="Pfam" id="PF00873">
    <property type="entry name" value="ACR_tran"/>
    <property type="match status" value="1"/>
</dbReference>
<dbReference type="PANTHER" id="PTHR32063:SF14">
    <property type="entry name" value="BLL4319 PROTEIN"/>
    <property type="match status" value="1"/>
</dbReference>
<dbReference type="FunFam" id="1.20.1640.10:FF:000001">
    <property type="entry name" value="Efflux pump membrane transporter"/>
    <property type="match status" value="1"/>
</dbReference>
<dbReference type="InterPro" id="IPR001036">
    <property type="entry name" value="Acrflvin-R"/>
</dbReference>
<dbReference type="GO" id="GO:0042910">
    <property type="term" value="F:xenobiotic transmembrane transporter activity"/>
    <property type="evidence" value="ECO:0007669"/>
    <property type="project" value="TreeGrafter"/>
</dbReference>
<dbReference type="Proteomes" id="UP000019184">
    <property type="component" value="Unassembled WGS sequence"/>
</dbReference>
<evidence type="ECO:0000256" key="7">
    <source>
        <dbReference type="ARBA" id="ARBA00023136"/>
    </source>
</evidence>
<keyword evidence="2" id="KW-0813">Transport</keyword>
<evidence type="ECO:0000256" key="8">
    <source>
        <dbReference type="SAM" id="MobiDB-lite"/>
    </source>
</evidence>
<reference evidence="10 11" key="1">
    <citation type="journal article" date="2014" name="ISME J.">
        <title>Candidatus Competibacter-lineage genomes retrieved from metagenomes reveal functional metabolic diversity.</title>
        <authorList>
            <person name="McIlroy S.J."/>
            <person name="Albertsen M."/>
            <person name="Andresen E.K."/>
            <person name="Saunders A.M."/>
            <person name="Kristiansen R."/>
            <person name="Stokholm-Bjerregaard M."/>
            <person name="Nielsen K.L."/>
            <person name="Nielsen P.H."/>
        </authorList>
    </citation>
    <scope>NUCLEOTIDE SEQUENCE [LARGE SCALE GENOMIC DNA]</scope>
    <source>
        <strain evidence="10 11">Run_B_J11</strain>
    </source>
</reference>
<keyword evidence="5 9" id="KW-0812">Transmembrane</keyword>
<dbReference type="PRINTS" id="PR00702">
    <property type="entry name" value="ACRIFLAVINRP"/>
</dbReference>
<dbReference type="RefSeq" id="WP_081756049.1">
    <property type="nucleotide sequence ID" value="NZ_CBTK010000018.1"/>
</dbReference>
<feature type="region of interest" description="Disordered" evidence="8">
    <location>
        <begin position="1026"/>
        <end position="1053"/>
    </location>
</feature>
<accession>A0A7U7J1V1</accession>
<dbReference type="InterPro" id="IPR027463">
    <property type="entry name" value="AcrB_DN_DC_subdom"/>
</dbReference>
<feature type="transmembrane region" description="Helical" evidence="9">
    <location>
        <begin position="432"/>
        <end position="452"/>
    </location>
</feature>
<keyword evidence="11" id="KW-1185">Reference proteome</keyword>
<dbReference type="OrthoDB" id="9758297at2"/>
<organism evidence="10 11">
    <name type="scientific">Candidatus Contendobacter odensis Run_B_J11</name>
    <dbReference type="NCBI Taxonomy" id="1400861"/>
    <lineage>
        <taxon>Bacteria</taxon>
        <taxon>Pseudomonadati</taxon>
        <taxon>Pseudomonadota</taxon>
        <taxon>Gammaproteobacteria</taxon>
        <taxon>Candidatus Competibacteraceae</taxon>
        <taxon>Candidatus Contendibacter</taxon>
    </lineage>
</organism>
<feature type="transmembrane region" description="Helical" evidence="9">
    <location>
        <begin position="12"/>
        <end position="31"/>
    </location>
</feature>